<evidence type="ECO:0008006" key="4">
    <source>
        <dbReference type="Google" id="ProtNLM"/>
    </source>
</evidence>
<dbReference type="PANTHER" id="PTHR32123:SF13">
    <property type="entry name" value="BICAUDAL D-RELATED PROTEIN HOMOLOG"/>
    <property type="match status" value="1"/>
</dbReference>
<keyword evidence="3" id="KW-1185">Reference proteome</keyword>
<comment type="caution">
    <text evidence="2">The sequence shown here is derived from an EMBL/GenBank/DDBJ whole genome shotgun (WGS) entry which is preliminary data.</text>
</comment>
<reference evidence="2" key="1">
    <citation type="journal article" date="2020" name="G3 (Bethesda)">
        <title>High-Quality Assemblies for Three Invasive Social Wasps from the &lt;i&gt;Vespula&lt;/i&gt; Genus.</title>
        <authorList>
            <person name="Harrop T.W.R."/>
            <person name="Guhlin J."/>
            <person name="McLaughlin G.M."/>
            <person name="Permina E."/>
            <person name="Stockwell P."/>
            <person name="Gilligan J."/>
            <person name="Le Lec M.F."/>
            <person name="Gruber M.A.M."/>
            <person name="Quinn O."/>
            <person name="Lovegrove M."/>
            <person name="Duncan E.J."/>
            <person name="Remnant E.J."/>
            <person name="Van Eeckhoven J."/>
            <person name="Graham B."/>
            <person name="Knapp R.A."/>
            <person name="Langford K.W."/>
            <person name="Kronenberg Z."/>
            <person name="Press M.O."/>
            <person name="Eacker S.M."/>
            <person name="Wilson-Rankin E.E."/>
            <person name="Purcell J."/>
            <person name="Lester P.J."/>
            <person name="Dearden P.K."/>
        </authorList>
    </citation>
    <scope>NUCLEOTIDE SEQUENCE</scope>
    <source>
        <strain evidence="2">Linc-1</strain>
    </source>
</reference>
<organism evidence="2 3">
    <name type="scientific">Vespula germanica</name>
    <name type="common">German yellow jacket</name>
    <name type="synonym">Paravespula germanica</name>
    <dbReference type="NCBI Taxonomy" id="30212"/>
    <lineage>
        <taxon>Eukaryota</taxon>
        <taxon>Metazoa</taxon>
        <taxon>Ecdysozoa</taxon>
        <taxon>Arthropoda</taxon>
        <taxon>Hexapoda</taxon>
        <taxon>Insecta</taxon>
        <taxon>Pterygota</taxon>
        <taxon>Neoptera</taxon>
        <taxon>Endopterygota</taxon>
        <taxon>Hymenoptera</taxon>
        <taxon>Apocrita</taxon>
        <taxon>Aculeata</taxon>
        <taxon>Vespoidea</taxon>
        <taxon>Vespidae</taxon>
        <taxon>Vespinae</taxon>
        <taxon>Vespula</taxon>
    </lineage>
</organism>
<name>A0A834IYB9_VESGE</name>
<dbReference type="EMBL" id="JACSDZ010000025">
    <property type="protein sequence ID" value="KAF7379191.1"/>
    <property type="molecule type" value="Genomic_DNA"/>
</dbReference>
<dbReference type="AlphaFoldDB" id="A0A834IYB9"/>
<dbReference type="Proteomes" id="UP000617340">
    <property type="component" value="Unassembled WGS sequence"/>
</dbReference>
<dbReference type="PANTHER" id="PTHR32123">
    <property type="entry name" value="BICD FAMILY-LIKE CARGO ADAPTER"/>
    <property type="match status" value="1"/>
</dbReference>
<keyword evidence="1" id="KW-0175">Coiled coil</keyword>
<evidence type="ECO:0000313" key="2">
    <source>
        <dbReference type="EMBL" id="KAF7379191.1"/>
    </source>
</evidence>
<proteinExistence type="predicted"/>
<dbReference type="InterPro" id="IPR051149">
    <property type="entry name" value="Spindly/BICDR_Dynein_Adapter"/>
</dbReference>
<evidence type="ECO:0000256" key="1">
    <source>
        <dbReference type="ARBA" id="ARBA00023054"/>
    </source>
</evidence>
<protein>
    <recommendedName>
        <fullName evidence="4">HAP1 N-terminal domain-containing protein</fullName>
    </recommendedName>
</protein>
<accession>A0A834IYB9</accession>
<sequence>MLPKKKEFQQQQQQQVEPYALEDMISDLQARRRSSLDHEETLQDPSELLRQRERDLVLAAELGKALLERNQELTRQSELLADEYAAKLEIEL</sequence>
<evidence type="ECO:0000313" key="3">
    <source>
        <dbReference type="Proteomes" id="UP000617340"/>
    </source>
</evidence>
<gene>
    <name evidence="2" type="ORF">HZH68_017036</name>
</gene>